<evidence type="ECO:0000313" key="2">
    <source>
        <dbReference type="Proteomes" id="UP000255417"/>
    </source>
</evidence>
<organism evidence="1 2">
    <name type="scientific">Phocoenobacter uteri</name>
    <dbReference type="NCBI Taxonomy" id="146806"/>
    <lineage>
        <taxon>Bacteria</taxon>
        <taxon>Pseudomonadati</taxon>
        <taxon>Pseudomonadota</taxon>
        <taxon>Gammaproteobacteria</taxon>
        <taxon>Pasteurellales</taxon>
        <taxon>Pasteurellaceae</taxon>
        <taxon>Phocoenobacter</taxon>
    </lineage>
</organism>
<dbReference type="Proteomes" id="UP000255417">
    <property type="component" value="Unassembled WGS sequence"/>
</dbReference>
<gene>
    <name evidence="1" type="ORF">NCTC12872_01268</name>
</gene>
<protein>
    <submittedName>
        <fullName evidence="1">Predicted transcriptional regulator</fullName>
    </submittedName>
</protein>
<keyword evidence="2" id="KW-1185">Reference proteome</keyword>
<name>A0A379CC40_9PAST</name>
<proteinExistence type="predicted"/>
<reference evidence="1 2" key="1">
    <citation type="submission" date="2018-06" db="EMBL/GenBank/DDBJ databases">
        <authorList>
            <consortium name="Pathogen Informatics"/>
            <person name="Doyle S."/>
        </authorList>
    </citation>
    <scope>NUCLEOTIDE SEQUENCE [LARGE SCALE GENOMIC DNA]</scope>
    <source>
        <strain evidence="1 2">NCTC12872</strain>
    </source>
</reference>
<evidence type="ECO:0000313" key="1">
    <source>
        <dbReference type="EMBL" id="SUB59285.1"/>
    </source>
</evidence>
<dbReference type="AlphaFoldDB" id="A0A379CC40"/>
<sequence>MMTKPTYTELVQTLLKRIEKLESKQKLLERALLKISPETADKILSYKEIAQYIGVSYDHVMRTLSKKAGFPKPIKPSSRPRFYASEVIQFLKDQGANNEK</sequence>
<dbReference type="EMBL" id="UGTA01000001">
    <property type="protein sequence ID" value="SUB59285.1"/>
    <property type="molecule type" value="Genomic_DNA"/>
</dbReference>
<accession>A0A379CC40</accession>